<sequence>MADIPPNQTIYVQNLYEKLPKEELRKALYAMFSQFGKILDVVALKTLRMRGQAWVVFADVAAATHAKNSMQGFPFFEKPIRIQFARSKSDAVAKLDGSYKPDKERSRKSAAARETLIKRSEGKRTPAAAAGGPAAASGAADGSAPPNKILFAQNLPEASTSQMLTLLFNQYPGFLEVRMVEARPGIAFIEFDAELSATTAMSGLQNFKITPDRAMLLSYAKQ</sequence>
<keyword evidence="1 2" id="KW-0694">RNA-binding</keyword>
<gene>
    <name evidence="5" type="ORF">OEZ85_001570</name>
</gene>
<accession>A0ABY8U4E0</accession>
<dbReference type="CDD" id="cd12246">
    <property type="entry name" value="RRM1_U1A_like"/>
    <property type="match status" value="1"/>
</dbReference>
<organism evidence="5 6">
    <name type="scientific">Tetradesmus obliquus</name>
    <name type="common">Green alga</name>
    <name type="synonym">Acutodesmus obliquus</name>
    <dbReference type="NCBI Taxonomy" id="3088"/>
    <lineage>
        <taxon>Eukaryota</taxon>
        <taxon>Viridiplantae</taxon>
        <taxon>Chlorophyta</taxon>
        <taxon>core chlorophytes</taxon>
        <taxon>Chlorophyceae</taxon>
        <taxon>CS clade</taxon>
        <taxon>Sphaeropleales</taxon>
        <taxon>Scenedesmaceae</taxon>
        <taxon>Tetradesmus</taxon>
    </lineage>
</organism>
<feature type="domain" description="RRM" evidence="4">
    <location>
        <begin position="148"/>
        <end position="222"/>
    </location>
</feature>
<evidence type="ECO:0000256" key="2">
    <source>
        <dbReference type="PROSITE-ProRule" id="PRU00176"/>
    </source>
</evidence>
<keyword evidence="6" id="KW-1185">Reference proteome</keyword>
<evidence type="ECO:0000313" key="6">
    <source>
        <dbReference type="Proteomes" id="UP001244341"/>
    </source>
</evidence>
<dbReference type="SUPFAM" id="SSF54928">
    <property type="entry name" value="RNA-binding domain, RBD"/>
    <property type="match status" value="1"/>
</dbReference>
<proteinExistence type="predicted"/>
<evidence type="ECO:0000313" key="5">
    <source>
        <dbReference type="EMBL" id="WIA14851.1"/>
    </source>
</evidence>
<dbReference type="Pfam" id="PF00076">
    <property type="entry name" value="RRM_1"/>
    <property type="match status" value="2"/>
</dbReference>
<dbReference type="InterPro" id="IPR035979">
    <property type="entry name" value="RBD_domain_sf"/>
</dbReference>
<dbReference type="CDD" id="cd12247">
    <property type="entry name" value="RRM2_U1A_like"/>
    <property type="match status" value="1"/>
</dbReference>
<dbReference type="InterPro" id="IPR000504">
    <property type="entry name" value="RRM_dom"/>
</dbReference>
<dbReference type="Proteomes" id="UP001244341">
    <property type="component" value="Chromosome 6b"/>
</dbReference>
<feature type="compositionally biased region" description="Basic and acidic residues" evidence="3">
    <location>
        <begin position="96"/>
        <end position="107"/>
    </location>
</feature>
<evidence type="ECO:0000256" key="3">
    <source>
        <dbReference type="SAM" id="MobiDB-lite"/>
    </source>
</evidence>
<dbReference type="PROSITE" id="PS50102">
    <property type="entry name" value="RRM"/>
    <property type="match status" value="2"/>
</dbReference>
<evidence type="ECO:0000256" key="1">
    <source>
        <dbReference type="ARBA" id="ARBA00022884"/>
    </source>
</evidence>
<name>A0ABY8U4E0_TETOB</name>
<reference evidence="5 6" key="1">
    <citation type="submission" date="2023-05" db="EMBL/GenBank/DDBJ databases">
        <title>A 100% complete, gapless, phased diploid assembly of the Scenedesmus obliquus UTEX 3031 genome.</title>
        <authorList>
            <person name="Biondi T.C."/>
            <person name="Hanschen E.R."/>
            <person name="Kwon T."/>
            <person name="Eng W."/>
            <person name="Kruse C.P.S."/>
            <person name="Koehler S.I."/>
            <person name="Kunde Y."/>
            <person name="Gleasner C.D."/>
            <person name="You Mak K.T."/>
            <person name="Polle J."/>
            <person name="Hovde B.T."/>
            <person name="Starkenburg S.R."/>
        </authorList>
    </citation>
    <scope>NUCLEOTIDE SEQUENCE [LARGE SCALE GENOMIC DNA]</scope>
    <source>
        <strain evidence="5 6">DOE0152z</strain>
    </source>
</reference>
<dbReference type="PANTHER" id="PTHR10501">
    <property type="entry name" value="U1 SMALL NUCLEAR RIBONUCLEOPROTEIN A/U2 SMALL NUCLEAR RIBONUCLEOPROTEIN B"/>
    <property type="match status" value="1"/>
</dbReference>
<dbReference type="SMART" id="SM00360">
    <property type="entry name" value="RRM"/>
    <property type="match status" value="2"/>
</dbReference>
<evidence type="ECO:0000259" key="4">
    <source>
        <dbReference type="PROSITE" id="PS50102"/>
    </source>
</evidence>
<feature type="compositionally biased region" description="Basic and acidic residues" evidence="3">
    <location>
        <begin position="115"/>
        <end position="124"/>
    </location>
</feature>
<feature type="domain" description="RRM" evidence="4">
    <location>
        <begin position="8"/>
        <end position="87"/>
    </location>
</feature>
<dbReference type="EMBL" id="CP126213">
    <property type="protein sequence ID" value="WIA14851.1"/>
    <property type="molecule type" value="Genomic_DNA"/>
</dbReference>
<feature type="region of interest" description="Disordered" evidence="3">
    <location>
        <begin position="96"/>
        <end position="141"/>
    </location>
</feature>
<feature type="compositionally biased region" description="Low complexity" evidence="3">
    <location>
        <begin position="126"/>
        <end position="141"/>
    </location>
</feature>
<protein>
    <recommendedName>
        <fullName evidence="4">RRM domain-containing protein</fullName>
    </recommendedName>
</protein>
<dbReference type="Gene3D" id="3.30.70.330">
    <property type="match status" value="2"/>
</dbReference>
<dbReference type="InterPro" id="IPR012677">
    <property type="entry name" value="Nucleotide-bd_a/b_plait_sf"/>
</dbReference>